<evidence type="ECO:0000256" key="3">
    <source>
        <dbReference type="ARBA" id="ARBA00023125"/>
    </source>
</evidence>
<dbReference type="Proteomes" id="UP000054144">
    <property type="component" value="Unassembled WGS sequence"/>
</dbReference>
<feature type="compositionally biased region" description="Polar residues" evidence="7">
    <location>
        <begin position="12"/>
        <end position="21"/>
    </location>
</feature>
<accession>A0A0D7AF53</accession>
<proteinExistence type="predicted"/>
<dbReference type="AlphaFoldDB" id="A0A0D7AF53"/>
<evidence type="ECO:0000259" key="9">
    <source>
        <dbReference type="PROSITE" id="PS50048"/>
    </source>
</evidence>
<keyword evidence="6" id="KW-0175">Coiled coil</keyword>
<keyword evidence="4" id="KW-0804">Transcription</keyword>
<dbReference type="InterPro" id="IPR051089">
    <property type="entry name" value="prtT"/>
</dbReference>
<keyword evidence="8" id="KW-0472">Membrane</keyword>
<keyword evidence="11" id="KW-1185">Reference proteome</keyword>
<evidence type="ECO:0000256" key="7">
    <source>
        <dbReference type="SAM" id="MobiDB-lite"/>
    </source>
</evidence>
<evidence type="ECO:0000256" key="1">
    <source>
        <dbReference type="ARBA" id="ARBA00004123"/>
    </source>
</evidence>
<feature type="region of interest" description="Disordered" evidence="7">
    <location>
        <begin position="1"/>
        <end position="37"/>
    </location>
</feature>
<dbReference type="GO" id="GO:0008270">
    <property type="term" value="F:zinc ion binding"/>
    <property type="evidence" value="ECO:0007669"/>
    <property type="project" value="InterPro"/>
</dbReference>
<dbReference type="PANTHER" id="PTHR31845">
    <property type="entry name" value="FINGER DOMAIN PROTEIN, PUTATIVE-RELATED"/>
    <property type="match status" value="1"/>
</dbReference>
<evidence type="ECO:0000256" key="8">
    <source>
        <dbReference type="SAM" id="Phobius"/>
    </source>
</evidence>
<keyword evidence="2" id="KW-0805">Transcription regulation</keyword>
<dbReference type="SMART" id="SM00066">
    <property type="entry name" value="GAL4"/>
    <property type="match status" value="1"/>
</dbReference>
<keyword evidence="3" id="KW-0238">DNA-binding</keyword>
<sequence length="721" mass="80078">MDGHGNEHAFSSRDQVSSPISLENEATDSTLSSKDVRRHKRPKIFQACTACQKRKSRCEKITEAGCSRCVSAGKVCSFVQGFNVGSNTASEAARPSSSLQSAQLPFASAAAHGNAALFSNMLKEMTEKNAALERRVKALEESVKAERAPSHNTLAMEDSNQADHLEEAGDRDALHGQSALKDPSHHTKPEHSYIPPPLYNETVFGFDRDDGFPDPVQKGIVKQVQVDMAFQNFKHSVATVAPLQAYLSTTTATPTHPFLVLAILIYHVSTPVGKEVLGEITAHRLDDMLDQSILFALGTVASTFTMTAFYILSMLPGFDTRRSKAKLSAVKMISLAYDTGVALGIPAKSEALIRDFKEDIYEPWMKSSLEDLHLWTAVVTRYQLLRILHTRCTHDVMDISHPLRILSLHVPTAFHRDPTLSHLRLEMDLISGLKPYLQKLTVMEHTSIPEKSEMEELAELWRLKLDHITRWRSSLKPEHVFLDMTARCLAFCLGVRLMFQGLHVPFPVNSETRQHGWGTAAGRHLRTALELLVLPTSFDIVTFVFWPEHVRMVMAFAVYCVRRAAMCAMEIRINEGASADLEAIRPTEEALEMAGGPPASLVMFSKDSFERVKHRLAEARAAEESAAAEQDRMDTNASASTAIAGHAFSDNTLPQEYNDFILAAFRDFASDSIHTTGIPIFDGFNQLQGSTKNTQRIDPVPDHFLRQQIGSFPAALSNNWV</sequence>
<feature type="transmembrane region" description="Helical" evidence="8">
    <location>
        <begin position="293"/>
        <end position="318"/>
    </location>
</feature>
<organism evidence="10 11">
    <name type="scientific">Fistulina hepatica ATCC 64428</name>
    <dbReference type="NCBI Taxonomy" id="1128425"/>
    <lineage>
        <taxon>Eukaryota</taxon>
        <taxon>Fungi</taxon>
        <taxon>Dikarya</taxon>
        <taxon>Basidiomycota</taxon>
        <taxon>Agaricomycotina</taxon>
        <taxon>Agaricomycetes</taxon>
        <taxon>Agaricomycetidae</taxon>
        <taxon>Agaricales</taxon>
        <taxon>Fistulinaceae</taxon>
        <taxon>Fistulina</taxon>
    </lineage>
</organism>
<keyword evidence="8" id="KW-0812">Transmembrane</keyword>
<dbReference type="SUPFAM" id="SSF57701">
    <property type="entry name" value="Zn2/Cys6 DNA-binding domain"/>
    <property type="match status" value="1"/>
</dbReference>
<name>A0A0D7AF53_9AGAR</name>
<evidence type="ECO:0000256" key="2">
    <source>
        <dbReference type="ARBA" id="ARBA00023015"/>
    </source>
</evidence>
<gene>
    <name evidence="10" type="ORF">FISHEDRAFT_72391</name>
</gene>
<dbReference type="InterPro" id="IPR001138">
    <property type="entry name" value="Zn2Cys6_DnaBD"/>
</dbReference>
<dbReference type="GO" id="GO:0000976">
    <property type="term" value="F:transcription cis-regulatory region binding"/>
    <property type="evidence" value="ECO:0007669"/>
    <property type="project" value="TreeGrafter"/>
</dbReference>
<dbReference type="GO" id="GO:0000981">
    <property type="term" value="F:DNA-binding transcription factor activity, RNA polymerase II-specific"/>
    <property type="evidence" value="ECO:0007669"/>
    <property type="project" value="InterPro"/>
</dbReference>
<comment type="subcellular location">
    <subcellularLocation>
        <location evidence="1">Nucleus</location>
    </subcellularLocation>
</comment>
<dbReference type="PROSITE" id="PS50048">
    <property type="entry name" value="ZN2_CY6_FUNGAL_2"/>
    <property type="match status" value="1"/>
</dbReference>
<feature type="domain" description="Zn(2)-C6 fungal-type" evidence="9">
    <location>
        <begin position="47"/>
        <end position="78"/>
    </location>
</feature>
<evidence type="ECO:0000313" key="11">
    <source>
        <dbReference type="Proteomes" id="UP000054144"/>
    </source>
</evidence>
<evidence type="ECO:0000256" key="5">
    <source>
        <dbReference type="ARBA" id="ARBA00023242"/>
    </source>
</evidence>
<reference evidence="10 11" key="1">
    <citation type="journal article" date="2015" name="Fungal Genet. Biol.">
        <title>Evolution of novel wood decay mechanisms in Agaricales revealed by the genome sequences of Fistulina hepatica and Cylindrobasidium torrendii.</title>
        <authorList>
            <person name="Floudas D."/>
            <person name="Held B.W."/>
            <person name="Riley R."/>
            <person name="Nagy L.G."/>
            <person name="Koehler G."/>
            <person name="Ransdell A.S."/>
            <person name="Younus H."/>
            <person name="Chow J."/>
            <person name="Chiniquy J."/>
            <person name="Lipzen A."/>
            <person name="Tritt A."/>
            <person name="Sun H."/>
            <person name="Haridas S."/>
            <person name="LaButti K."/>
            <person name="Ohm R.A."/>
            <person name="Kues U."/>
            <person name="Blanchette R.A."/>
            <person name="Grigoriev I.V."/>
            <person name="Minto R.E."/>
            <person name="Hibbett D.S."/>
        </authorList>
    </citation>
    <scope>NUCLEOTIDE SEQUENCE [LARGE SCALE GENOMIC DNA]</scope>
    <source>
        <strain evidence="10 11">ATCC 64428</strain>
    </source>
</reference>
<dbReference type="CDD" id="cd00067">
    <property type="entry name" value="GAL4"/>
    <property type="match status" value="1"/>
</dbReference>
<keyword evidence="5" id="KW-0539">Nucleus</keyword>
<keyword evidence="8" id="KW-1133">Transmembrane helix</keyword>
<protein>
    <recommendedName>
        <fullName evidence="9">Zn(2)-C6 fungal-type domain-containing protein</fullName>
    </recommendedName>
</protein>
<feature type="compositionally biased region" description="Basic and acidic residues" evidence="7">
    <location>
        <begin position="1"/>
        <end position="11"/>
    </location>
</feature>
<dbReference type="GO" id="GO:0005634">
    <property type="term" value="C:nucleus"/>
    <property type="evidence" value="ECO:0007669"/>
    <property type="project" value="UniProtKB-SubCell"/>
</dbReference>
<dbReference type="PANTHER" id="PTHR31845:SF17">
    <property type="entry name" value="ZN(II)2CYS6 TRANSCRIPTION FACTOR (EUROFUNG)"/>
    <property type="match status" value="1"/>
</dbReference>
<dbReference type="OrthoDB" id="3364175at2759"/>
<dbReference type="EMBL" id="KN881721">
    <property type="protein sequence ID" value="KIY49759.1"/>
    <property type="molecule type" value="Genomic_DNA"/>
</dbReference>
<dbReference type="InterPro" id="IPR036864">
    <property type="entry name" value="Zn2-C6_fun-type_DNA-bd_sf"/>
</dbReference>
<feature type="coiled-coil region" evidence="6">
    <location>
        <begin position="115"/>
        <end position="142"/>
    </location>
</feature>
<dbReference type="Gene3D" id="4.10.240.10">
    <property type="entry name" value="Zn(2)-C6 fungal-type DNA-binding domain"/>
    <property type="match status" value="1"/>
</dbReference>
<evidence type="ECO:0000313" key="10">
    <source>
        <dbReference type="EMBL" id="KIY49759.1"/>
    </source>
</evidence>
<dbReference type="Pfam" id="PF00172">
    <property type="entry name" value="Zn_clus"/>
    <property type="match status" value="1"/>
</dbReference>
<evidence type="ECO:0000256" key="4">
    <source>
        <dbReference type="ARBA" id="ARBA00023163"/>
    </source>
</evidence>
<evidence type="ECO:0000256" key="6">
    <source>
        <dbReference type="SAM" id="Coils"/>
    </source>
</evidence>